<comment type="pathway">
    <text evidence="1">Cofactor biosynthesis; thiamine diphosphate biosynthesis.</text>
</comment>
<evidence type="ECO:0000256" key="1">
    <source>
        <dbReference type="ARBA" id="ARBA00004948"/>
    </source>
</evidence>
<dbReference type="Proteomes" id="UP001501570">
    <property type="component" value="Unassembled WGS sequence"/>
</dbReference>
<dbReference type="InterPro" id="IPR050967">
    <property type="entry name" value="Thiamine_Salvage_TenA"/>
</dbReference>
<gene>
    <name evidence="3" type="primary">tenA</name>
    <name evidence="3" type="ORF">GCM10023322_34490</name>
</gene>
<dbReference type="SUPFAM" id="SSF48613">
    <property type="entry name" value="Heme oxygenase-like"/>
    <property type="match status" value="1"/>
</dbReference>
<organism evidence="3 4">
    <name type="scientific">Rugosimonospora acidiphila</name>
    <dbReference type="NCBI Taxonomy" id="556531"/>
    <lineage>
        <taxon>Bacteria</taxon>
        <taxon>Bacillati</taxon>
        <taxon>Actinomycetota</taxon>
        <taxon>Actinomycetes</taxon>
        <taxon>Micromonosporales</taxon>
        <taxon>Micromonosporaceae</taxon>
        <taxon>Rugosimonospora</taxon>
    </lineage>
</organism>
<reference evidence="4" key="1">
    <citation type="journal article" date="2019" name="Int. J. Syst. Evol. Microbiol.">
        <title>The Global Catalogue of Microorganisms (GCM) 10K type strain sequencing project: providing services to taxonomists for standard genome sequencing and annotation.</title>
        <authorList>
            <consortium name="The Broad Institute Genomics Platform"/>
            <consortium name="The Broad Institute Genome Sequencing Center for Infectious Disease"/>
            <person name="Wu L."/>
            <person name="Ma J."/>
        </authorList>
    </citation>
    <scope>NUCLEOTIDE SEQUENCE [LARGE SCALE GENOMIC DNA]</scope>
    <source>
        <strain evidence="4">JCM 18304</strain>
    </source>
</reference>
<dbReference type="PANTHER" id="PTHR43198">
    <property type="entry name" value="BIFUNCTIONAL TH2 PROTEIN"/>
    <property type="match status" value="1"/>
</dbReference>
<name>A0ABP9RVV5_9ACTN</name>
<keyword evidence="4" id="KW-1185">Reference proteome</keyword>
<feature type="domain" description="Thiaminase-2/PQQC" evidence="2">
    <location>
        <begin position="16"/>
        <end position="218"/>
    </location>
</feature>
<dbReference type="InterPro" id="IPR016084">
    <property type="entry name" value="Haem_Oase-like_multi-hlx"/>
</dbReference>
<dbReference type="CDD" id="cd19365">
    <property type="entry name" value="TenA_C-like"/>
    <property type="match status" value="1"/>
</dbReference>
<protein>
    <submittedName>
        <fullName evidence="3">Thiaminase II</fullName>
    </submittedName>
</protein>
<dbReference type="RefSeq" id="WP_345630735.1">
    <property type="nucleotide sequence ID" value="NZ_BAABJQ010000009.1"/>
</dbReference>
<evidence type="ECO:0000259" key="2">
    <source>
        <dbReference type="Pfam" id="PF03070"/>
    </source>
</evidence>
<dbReference type="EMBL" id="BAABJQ010000009">
    <property type="protein sequence ID" value="GAA5187039.1"/>
    <property type="molecule type" value="Genomic_DNA"/>
</dbReference>
<proteinExistence type="predicted"/>
<accession>A0ABP9RVV5</accession>
<comment type="caution">
    <text evidence="3">The sequence shown here is derived from an EMBL/GenBank/DDBJ whole genome shotgun (WGS) entry which is preliminary data.</text>
</comment>
<dbReference type="Pfam" id="PF03070">
    <property type="entry name" value="TENA_THI-4"/>
    <property type="match status" value="1"/>
</dbReference>
<evidence type="ECO:0000313" key="4">
    <source>
        <dbReference type="Proteomes" id="UP001501570"/>
    </source>
</evidence>
<sequence>MTGPNQTPLSTRLWSDCSAIYAQITAHPFITGLVDGTLGPERFGHYLAQDAHYLREYARALMLVGAKAPTSADVAMLARHAANTIEVELALRATTLPTVAVDPVAVAGPLPTTRAYLDHLLAVARGGTFLDGLAAVLPCYVIYGRLGTDLADRVITQPLYREWVDSYAAGPFAEAIREVVALVDRVGAQLSAEAEQRARAHFVASARYEWAFWDAAYRLERPAP</sequence>
<dbReference type="PANTHER" id="PTHR43198:SF2">
    <property type="entry name" value="SI:CH1073-67J19.1-RELATED"/>
    <property type="match status" value="1"/>
</dbReference>
<dbReference type="Gene3D" id="1.20.910.10">
    <property type="entry name" value="Heme oxygenase-like"/>
    <property type="match status" value="1"/>
</dbReference>
<dbReference type="InterPro" id="IPR004305">
    <property type="entry name" value="Thiaminase-2/PQQC"/>
</dbReference>
<evidence type="ECO:0000313" key="3">
    <source>
        <dbReference type="EMBL" id="GAA5187039.1"/>
    </source>
</evidence>